<dbReference type="GO" id="GO:0008270">
    <property type="term" value="F:zinc ion binding"/>
    <property type="evidence" value="ECO:0007669"/>
    <property type="project" value="UniProtKB-KW"/>
</dbReference>
<evidence type="ECO:0000256" key="1">
    <source>
        <dbReference type="ARBA" id="ARBA00007623"/>
    </source>
</evidence>
<accession>A0A9P1G887</accession>
<gene>
    <name evidence="11" type="ORF">C1SCF055_LOCUS30364</name>
</gene>
<dbReference type="EMBL" id="CAMXCT010003450">
    <property type="protein sequence ID" value="CAI4004584.1"/>
    <property type="molecule type" value="Genomic_DNA"/>
</dbReference>
<dbReference type="SMART" id="SM00343">
    <property type="entry name" value="ZnF_C2HC"/>
    <property type="match status" value="1"/>
</dbReference>
<evidence type="ECO:0000256" key="6">
    <source>
        <dbReference type="SAM" id="MobiDB-lite"/>
    </source>
</evidence>
<dbReference type="GO" id="GO:0005886">
    <property type="term" value="C:plasma membrane"/>
    <property type="evidence" value="ECO:0007669"/>
    <property type="project" value="TreeGrafter"/>
</dbReference>
<keyword evidence="7" id="KW-0812">Transmembrane</keyword>
<dbReference type="InterPro" id="IPR036397">
    <property type="entry name" value="RNaseH_sf"/>
</dbReference>
<dbReference type="PROSITE" id="PS00139">
    <property type="entry name" value="THIOL_PROTEASE_CYS"/>
    <property type="match status" value="1"/>
</dbReference>
<evidence type="ECO:0000256" key="2">
    <source>
        <dbReference type="PIRSR" id="PIRSR622684-1"/>
    </source>
</evidence>
<feature type="transmembrane region" description="Helical" evidence="7">
    <location>
        <begin position="929"/>
        <end position="945"/>
    </location>
</feature>
<dbReference type="GO" id="GO:0006075">
    <property type="term" value="P:(1-&gt;3)-beta-D-glucan biosynthetic process"/>
    <property type="evidence" value="ECO:0007669"/>
    <property type="project" value="InterPro"/>
</dbReference>
<dbReference type="OrthoDB" id="425619at2759"/>
<reference evidence="12" key="2">
    <citation type="submission" date="2024-04" db="EMBL/GenBank/DDBJ databases">
        <authorList>
            <person name="Chen Y."/>
            <person name="Shah S."/>
            <person name="Dougan E. K."/>
            <person name="Thang M."/>
            <person name="Chan C."/>
        </authorList>
    </citation>
    <scope>NUCLEOTIDE SEQUENCE [LARGE SCALE GENOMIC DNA]</scope>
</reference>
<dbReference type="Gene3D" id="3.30.420.10">
    <property type="entry name" value="Ribonuclease H-like superfamily/Ribonuclease H"/>
    <property type="match status" value="1"/>
</dbReference>
<feature type="transmembrane region" description="Helical" evidence="7">
    <location>
        <begin position="957"/>
        <end position="977"/>
    </location>
</feature>
<dbReference type="PROSITE" id="PS50203">
    <property type="entry name" value="CALPAIN_CAT"/>
    <property type="match status" value="1"/>
</dbReference>
<dbReference type="Pfam" id="PF00098">
    <property type="entry name" value="zf-CCHC"/>
    <property type="match status" value="1"/>
</dbReference>
<name>A0A9P1G887_9DINO</name>
<feature type="active site" evidence="2 4">
    <location>
        <position position="4403"/>
    </location>
</feature>
<keyword evidence="5" id="KW-0175">Coiled coil</keyword>
<dbReference type="PANTHER" id="PTHR12741:SF48">
    <property type="entry name" value="1,3-BETA-GLUCAN SYNTHASE COMPONENT FKS1-RELATED"/>
    <property type="match status" value="1"/>
</dbReference>
<feature type="region of interest" description="Disordered" evidence="6">
    <location>
        <begin position="3909"/>
        <end position="3957"/>
    </location>
</feature>
<protein>
    <submittedName>
        <fullName evidence="13">1,3-beta-glucan synthase</fullName>
    </submittedName>
</protein>
<dbReference type="GO" id="GO:0015074">
    <property type="term" value="P:DNA integration"/>
    <property type="evidence" value="ECO:0007669"/>
    <property type="project" value="InterPro"/>
</dbReference>
<evidence type="ECO:0000313" key="13">
    <source>
        <dbReference type="EMBL" id="CAL4791896.1"/>
    </source>
</evidence>
<evidence type="ECO:0000256" key="3">
    <source>
        <dbReference type="PROSITE-ProRule" id="PRU00047"/>
    </source>
</evidence>
<feature type="region of interest" description="Disordered" evidence="6">
    <location>
        <begin position="3849"/>
        <end position="3888"/>
    </location>
</feature>
<evidence type="ECO:0000313" key="12">
    <source>
        <dbReference type="EMBL" id="CAL1157959.1"/>
    </source>
</evidence>
<evidence type="ECO:0000259" key="10">
    <source>
        <dbReference type="PROSITE" id="PS50994"/>
    </source>
</evidence>
<dbReference type="Gene3D" id="3.90.70.10">
    <property type="entry name" value="Cysteine proteinases"/>
    <property type="match status" value="1"/>
</dbReference>
<reference evidence="11" key="1">
    <citation type="submission" date="2022-10" db="EMBL/GenBank/DDBJ databases">
        <authorList>
            <person name="Chen Y."/>
            <person name="Dougan E. K."/>
            <person name="Chan C."/>
            <person name="Rhodes N."/>
            <person name="Thang M."/>
        </authorList>
    </citation>
    <scope>NUCLEOTIDE SEQUENCE</scope>
</reference>
<feature type="active site" evidence="2 4">
    <location>
        <position position="4572"/>
    </location>
</feature>
<dbReference type="PRINTS" id="PR00704">
    <property type="entry name" value="CALPAIN"/>
</dbReference>
<dbReference type="EMBL" id="CAMXCT020003450">
    <property type="protein sequence ID" value="CAL1157959.1"/>
    <property type="molecule type" value="Genomic_DNA"/>
</dbReference>
<keyword evidence="3" id="KW-0479">Metal-binding</keyword>
<dbReference type="InterPro" id="IPR001300">
    <property type="entry name" value="Peptidase_C2_calpain_cat"/>
</dbReference>
<evidence type="ECO:0000313" key="14">
    <source>
        <dbReference type="Proteomes" id="UP001152797"/>
    </source>
</evidence>
<keyword evidence="4" id="KW-0788">Thiol protease</keyword>
<feature type="domain" description="Calpain catalytic" evidence="9">
    <location>
        <begin position="4374"/>
        <end position="4671"/>
    </location>
</feature>
<feature type="compositionally biased region" description="Acidic residues" evidence="6">
    <location>
        <begin position="2871"/>
        <end position="2888"/>
    </location>
</feature>
<dbReference type="InterPro" id="IPR012337">
    <property type="entry name" value="RNaseH-like_sf"/>
</dbReference>
<keyword evidence="4" id="KW-0378">Hydrolase</keyword>
<keyword evidence="4" id="KW-0645">Protease</keyword>
<feature type="transmembrane region" description="Helical" evidence="7">
    <location>
        <begin position="784"/>
        <end position="805"/>
    </location>
</feature>
<feature type="domain" description="Integrase catalytic" evidence="10">
    <location>
        <begin position="2534"/>
        <end position="2695"/>
    </location>
</feature>
<feature type="compositionally biased region" description="Low complexity" evidence="6">
    <location>
        <begin position="1532"/>
        <end position="1554"/>
    </location>
</feature>
<dbReference type="EMBL" id="CAMXCT030003450">
    <property type="protein sequence ID" value="CAL4791896.1"/>
    <property type="molecule type" value="Genomic_DNA"/>
</dbReference>
<feature type="transmembrane region" description="Helical" evidence="7">
    <location>
        <begin position="1052"/>
        <end position="1074"/>
    </location>
</feature>
<evidence type="ECO:0000256" key="5">
    <source>
        <dbReference type="SAM" id="Coils"/>
    </source>
</evidence>
<keyword evidence="7" id="KW-1133">Transmembrane helix</keyword>
<dbReference type="PROSITE" id="PS50158">
    <property type="entry name" value="ZF_CCHC"/>
    <property type="match status" value="1"/>
</dbReference>
<feature type="region of interest" description="Disordered" evidence="6">
    <location>
        <begin position="4090"/>
        <end position="4109"/>
    </location>
</feature>
<proteinExistence type="inferred from homology"/>
<feature type="transmembrane region" description="Helical" evidence="7">
    <location>
        <begin position="653"/>
        <end position="686"/>
    </location>
</feature>
<evidence type="ECO:0000259" key="9">
    <source>
        <dbReference type="PROSITE" id="PS50203"/>
    </source>
</evidence>
<feature type="region of interest" description="Disordered" evidence="6">
    <location>
        <begin position="1525"/>
        <end position="1555"/>
    </location>
</feature>
<feature type="region of interest" description="Disordered" evidence="6">
    <location>
        <begin position="2871"/>
        <end position="2914"/>
    </location>
</feature>
<dbReference type="GO" id="GO:0004198">
    <property type="term" value="F:calcium-dependent cysteine-type endopeptidase activity"/>
    <property type="evidence" value="ECO:0007669"/>
    <property type="project" value="InterPro"/>
</dbReference>
<evidence type="ECO:0000256" key="7">
    <source>
        <dbReference type="SAM" id="Phobius"/>
    </source>
</evidence>
<dbReference type="InterPro" id="IPR001584">
    <property type="entry name" value="Integrase_cat-core"/>
</dbReference>
<evidence type="ECO:0000313" key="11">
    <source>
        <dbReference type="EMBL" id="CAI4004584.1"/>
    </source>
</evidence>
<dbReference type="GO" id="GO:0003676">
    <property type="term" value="F:nucleic acid binding"/>
    <property type="evidence" value="ECO:0007669"/>
    <property type="project" value="InterPro"/>
</dbReference>
<feature type="active site" evidence="2 4">
    <location>
        <position position="4596"/>
    </location>
</feature>
<feature type="transmembrane region" description="Helical" evidence="7">
    <location>
        <begin position="983"/>
        <end position="1006"/>
    </location>
</feature>
<dbReference type="GO" id="GO:0000148">
    <property type="term" value="C:1,3-beta-D-glucan synthase complex"/>
    <property type="evidence" value="ECO:0007669"/>
    <property type="project" value="InterPro"/>
</dbReference>
<dbReference type="InterPro" id="IPR003440">
    <property type="entry name" value="Glyco_trans_48_dom"/>
</dbReference>
<feature type="transmembrane region" description="Helical" evidence="7">
    <location>
        <begin position="903"/>
        <end position="923"/>
    </location>
</feature>
<evidence type="ECO:0000259" key="8">
    <source>
        <dbReference type="PROSITE" id="PS50158"/>
    </source>
</evidence>
<dbReference type="Proteomes" id="UP001152797">
    <property type="component" value="Unassembled WGS sequence"/>
</dbReference>
<dbReference type="PROSITE" id="PS50994">
    <property type="entry name" value="INTEGRASE"/>
    <property type="match status" value="1"/>
</dbReference>
<feature type="transmembrane region" description="Helical" evidence="7">
    <location>
        <begin position="817"/>
        <end position="837"/>
    </location>
</feature>
<dbReference type="InterPro" id="IPR036875">
    <property type="entry name" value="Znf_CCHC_sf"/>
</dbReference>
<keyword evidence="7" id="KW-0472">Membrane</keyword>
<dbReference type="SUPFAM" id="SSF53098">
    <property type="entry name" value="Ribonuclease H-like"/>
    <property type="match status" value="1"/>
</dbReference>
<keyword evidence="3" id="KW-0862">Zinc</keyword>
<keyword evidence="3" id="KW-0863">Zinc-finger</keyword>
<sequence length="4682" mass="529202">MCQELREKLLQDLQAEKSLDAIVSVPDFDLPPNSRLLAVLPVADGIEPELSDTFSKKMSIRGSAPKEEIIEDLRKVTLPALLVFQRGGMTFSEVELALDPPASVKFLSFQTGKDDPGLDPVCWKVEGFVKDKDGDAGQWKQLVCLDKPYLPPSKRQQDMIMVFDVEYWRTAGKAGSITLQSFLPVVQERLSFFTASLRSLASSKKNYSIRPGIDTLLDSHVGNIPSLTQVIPCYSETVILSKQFLEDEDGVNTNLGFIISQFPEEWRFFCERHSYSAKDMYDAFMGRDQSEALSPKLCMEVRMWASMRSQTVARTVVGAMQYQEVVALLPNVQASRHPEQALEHCVELVLAHQTYGSKAGSEENDQAVRYLLSKYQDRSFYLVFDFDLEKIRTNLVAAVQSFVRQKYSYDRPIKHASVLARFRSGRTSSETVPEECLELVEVLPRCFPLLVGTPGFMTQGKAGNQLGALRFSRGHFLQMMDANMGAFLGEACKVPFILRRFQPHWSDRTTVRARIIGFREFIFTESHGAVGSVMASAEWSFGTICQRFLSGLGARMHYGHPDFLDGFWASNRGSLSKASPAINLSEDIFAGFNVRMRGEASKHVDFLAWEKGRESSFNAAALFYTKVSKGNVGVMRSRDLKVITQNMNVVDNFSFYFASIGFYLNNLLIDLSSTVYVFLFILLALATKSLTDVASLDSMLATEWTLSMGTIAMFPRFMELTLEYGPMEGLLRFLPSIPGCMTMFTFINKSIASGLQETMVTGEASYIATGRPNANTHYSWKECYFIHCASHYYPALRIYICYFVYELVSQAMGFSTLPMMVLLASATMWLVAPLLFCPQPTLRSLGRDVREFWEFVIATRPMFASTHEMKAMEDLLRTGLRDPRSSLYEFWLLRALDHKKFSCFQRVCFLMCEVLSLLFVLAVVPSSLFDYYFIVVLLYGLHYLLMEVWRLLGRPTVITLLTTLMWLVAPVITRVPMLDMLTLLLSTLLALKVIRSVVLLVCWLSLSPNLYWKQMAERTETDRSAKKAAAMKMRAYDKVVEYLYVNLMGHQLHLYAAGAILIVSFVVQFVLVVLDSFYGLHSWALLNPRLRSRSCCQRRRGFQPHGLVILVKHGRSLKIAPQKSKHFCDGERVCCICTRVISLIVTGASPTALFWYSQLANDTNAVRYPNDIDADIATWLRPKGPIFKGDAEAVEVSLTPQSNAHAPTITRPVEAQRVAFNSGREPPPPTWDGSEPAVQFPIFQKNVRLWEFETEVPENKRGVRLLRALTGIARAAADSLEFEKITDAKGVSHIMKCLEDQFKPHLELSLPRAFERAIYGQPRSSKESIQEYIIRCERSFFLLEKEGVRLPEEAIGYVMFRQAAMTESQELRFGAWANGKYDRSTVVMCLRKLDKVISEVKAKHSVAFLQDDENALEEGDFEAESYQPEFEDDQEDDFVYLTEGQAERMFEENELQVVLATYHEVKRAMQAKQKGRQFYKGGTKGRGRGSPWQDYIKDKRKIHIEQLKLRTRCARCGTVGHWARECKSPPDSRGAQSAASQSSKPSSGASTAAGQSWYVSSPDPCSLHVLGKDSFTVFECGLDDTQDFGFCAVGDSSTNTFEDVPKAQQDMRGLDVVFEGSVLATRAPTHLFVGLTTGPAMAIVDTAAQDGLIGSVALARVKEELKQFGLKIAWLPHKKAKAHGVGGAAKVLGSAALPLGIHGNSGVLEVTVVEGEVPLLLPIKLLRELQATIDVFQNCIHLHRLQVTAQLQSLPSGHIAMDVMNFGEHGFVCPTEAVAAGLKDSDFRLNFGSETEGDTSMTCSLIHHGGSFGALPQSHQPAWTRCGDGRAATAGKFTSRCGPLACADGQSSYGLATAWARGVGSFMVATGFNGDAILSTIFRGIGSDRRRRHSTRAHEVQSEAINREERMCTPEKINPAVKAKAAAKKALAKAQASTSASASEDYVKMRKEEALLEQQVQVLTEHGMAQKHEMNQMHRYQRHLEQETEANFREAQRWQRDLTLLQNTDHYQEITELRAKLQEAVRGVEVTEYMMDEYAEMALGQAYLENKAYHNGEMWRFAENKLRQQVELAELNRSEEQSSEKGLTNQDQEQVSSQEIWVKLRGDGLKEAVTRWQGAPGYEPKEVYVQQDAAYYKIEDYEDLLLEDECMVRVGMTAKAQYEELVEDATDKETALAKSQKTRLRRALQSTEGGVFPVEVSEVFSPPRITLEAKRQGLSAGGSYDISTGYNLLDAKDKKRMWEELDRDDPELVVNSPPCTAFSPLQEWNFPRMDLEKAMVLVGDGLEHLWTASDVACWQHQRGKAFLFEHPRPSKAWEEEPLQRLMELDGIYVCTSDMCAFGMKVNEGLNKKSTRWVTDSWHIAMELQKRCTGDHDHEPLTHGKAAMAGVYPPQLCKAIVRGLKRHLRWKYGTPVKLREEDVVLETFATETGAPRPEDDLEDPEELLPEEVRVFRAEKERLSRVAAVAVSDEDKAKVTKMHANLGHPSKESFVRFLRAGRVREEVVRWYIKEFRCATCESHALPKAPRPAVVPKCYRPGVAVGIDIFYIPDPMNQKSLPVLNIVDLGTNYQMIQLIGNKSPFTIWRAFWKTWCRTFGMPQFVSLDAGLEFRGDFTRWCANFGTLVFRAAARSPWQQGKVERHGGLMKNMIEKARESTSVVDLDELKALLYECEAAKNRFMNRSGYSPVQRQIGQWPRLPGSLMSDEFLDPALQVQSTTEEFDRTLELRQIAQDAFVKLASKEAAAKALRSRSRTQRIFKVGDVVYVFRSLKRKKQVHSQGQSERGVGVGRKVAWIGPGHVLAMEGSIVWVNMFGELWKAASEQVREATTVERLGVEVVAEDFSEMQERLKRSSRRAGFRDVTADVEELDDRDVTADVEEEKERDEVAEEGMVRDEPDLTEPAALSMPPPAVEEDVMDDPELRSLFIPTDPTSQPFDRRVAPRLEERRASNATVAEPDEEQGLVEPNLADEQRAFDQQAEQETAESIATSVQRNEILDGTPMEYGRLRSRLQTRWRASQPYLAEVFFQDEDDQRELEAQEEPTHDYWVYDAHRQVLQRHHVHWRKALFNPMNSDRSPIPFRAIKKGRCTKRVSGLGCSEEIRDEWSPFAKKEERLDWWKGITEFEVDTHFLTHGQNFMAKKRGEGEVFPHEISEEEWPEWRVKDAEEFQKIVDSGALRILSMAESKQVREELEKAGKLDRILPTRMVRRYKPGDAPGMPRVKKSRFCIRGDKDPDIAELSSFAPTVTTSNLQVLIQAAINKDFNGVIGDLKSAFTQSLPLFRKEGKLYCRAVGGSMPGMEEGQIAEIVLGCYGLCDAPLHWRKTLVACLVNELGYRQSALDPCTYLLHGEDPQNPGEKVLLGMVAVEIDDLLMFGGKTHEEKMQQLQKRFTFGKVEPLDAKGVNFNGRRLRREGHTIFVDMKAFVEERLEKVPLEPHRLKQKDEKITAEETSLVRKTCGSLNWAGREGRPDAAAAASMCSSLLLDMRVSDVIELNKIVSRIKENSDLALRIQAIPESRMRWGVVTDASWANAKGGKTQGGHMLLTFDVDLLAGKQAMCNLLHWKSGKLHRTVNSTLAAETQSLARGIGDLLWMMVMYAEMTDADFQLRNWRRHIHRLGYSAFTKVEDSEKLEGALAVVDAKSLFDLLANETGGGADRRTALDVQMLREELNELHGRVRWIDHLHMIADCLTKKNGRTEPLMRLLESGRFGITEEAVALDNRLEDRKKVQAPRDLTPSPQVAGFEHAPTEKSPVAAVADAAFHVSGLLATGAPQPMAYNVCANARTMQVLGTGNAWELLKELLNLRFRRDTKWAYLFLAGRGVHQFFWELNRSFQCDKLEHLTEAHATLRRPEADGMQRQEMSKPCLQAGGTPPFAMPDGKPAVPCRQQSAPVASHPQVVVVTTTRCPEGPWMQTAEAPKETKEAPAASVEGSKHKVPHAKAAQRLQSPPATSSRRREAAVKSSEAALDAFVRHHRRRMLVSSCMAAWAAQWRASARAKMTASIEQCRRLQEEVKQKAAAAKQAEVELMRRTEDEFKRLREVQTEWGHQAWQFWRLETKCDKKWGVLLHLQQEAGWFPWGIVPVSFRGTDFPSEHSPGSCPASREPGTPAPGPTEAYLFNAVGIFGQLEGKSGINAVVFLAAFSCSFTVIGLFCDPYVANTNLEGGHSEEAEQLKEWMELAKGFDSVADFDADFDAAMNAAEEVYRAFKALPPRVRVMNKVVDQTWNIAFPLGAAVIARMDITVNTPQVEIDRKYMEIFNQYPWYGPASGELRRVKLRERVRGKAYEPYNRLCLDEWDGAIDYDQTEIQTYIDEQEHAQGVKKFLFDRRADWQHPDDVYFTDGPAIVDYINETLGEIRYVDRVTQKSGFLHENNTWGTPQNYVDMKVFSEGVDLNDIMQGYIGNCWMVSTIATVAKWPQLIEQAIYPNTFSPSGCYAVRVCWQCSESKPKDVRWAWIIVDSIFPRDERGKTACANSRDHLELWPMLLEKALAKFHGSYSLMVGGGEGKPVGYGGLLMALTGGPWYWMTIGKELKTDTKVSDYLRWMRHKAQRMMVVSCTAPREEKETLGLVGHHAYSILGIHSIFEDDNEIHLVELRNPWGWFEWKGKWSNHDWQNWMTNQRHNQVARFRELFDWDKIKETDGKEGMPKDGQFYMECKDFMKYFSTITVVKVPFKFDVGCRFRE</sequence>
<dbReference type="Pfam" id="PF02364">
    <property type="entry name" value="Glucan_synthase"/>
    <property type="match status" value="1"/>
</dbReference>
<dbReference type="InterPro" id="IPR038765">
    <property type="entry name" value="Papain-like_cys_pep_sf"/>
</dbReference>
<feature type="region of interest" description="Disordered" evidence="6">
    <location>
        <begin position="2974"/>
        <end position="2993"/>
    </location>
</feature>
<feature type="compositionally biased region" description="Polar residues" evidence="6">
    <location>
        <begin position="2977"/>
        <end position="2992"/>
    </location>
</feature>
<feature type="compositionally biased region" description="Basic and acidic residues" evidence="6">
    <location>
        <begin position="3849"/>
        <end position="3860"/>
    </location>
</feature>
<comment type="similarity">
    <text evidence="1">Belongs to the peptidase C2 family.</text>
</comment>
<dbReference type="InterPro" id="IPR001878">
    <property type="entry name" value="Znf_CCHC"/>
</dbReference>
<dbReference type="InterPro" id="IPR022684">
    <property type="entry name" value="Calpain_cysteine_protease"/>
</dbReference>
<dbReference type="GO" id="GO:0006508">
    <property type="term" value="P:proteolysis"/>
    <property type="evidence" value="ECO:0007669"/>
    <property type="project" value="UniProtKB-KW"/>
</dbReference>
<dbReference type="InterPro" id="IPR021109">
    <property type="entry name" value="Peptidase_aspartic_dom_sf"/>
</dbReference>
<feature type="region of interest" description="Disordered" evidence="6">
    <location>
        <begin position="1473"/>
        <end position="1493"/>
    </location>
</feature>
<dbReference type="PANTHER" id="PTHR12741">
    <property type="entry name" value="LYST-INTERACTING PROTEIN LIP5 DOPAMINE RESPONSIVE PROTEIN DRG-1"/>
    <property type="match status" value="1"/>
</dbReference>
<dbReference type="GO" id="GO:0003843">
    <property type="term" value="F:1,3-beta-D-glucan synthase activity"/>
    <property type="evidence" value="ECO:0007669"/>
    <property type="project" value="InterPro"/>
</dbReference>
<comment type="caution">
    <text evidence="11">The sequence shown here is derived from an EMBL/GenBank/DDBJ whole genome shotgun (WGS) entry which is preliminary data.</text>
</comment>
<feature type="compositionally biased region" description="Basic residues" evidence="6">
    <location>
        <begin position="1473"/>
        <end position="1487"/>
    </location>
</feature>
<dbReference type="Gene3D" id="2.40.70.10">
    <property type="entry name" value="Acid Proteases"/>
    <property type="match status" value="1"/>
</dbReference>
<feature type="coiled-coil region" evidence="5">
    <location>
        <begin position="3991"/>
        <end position="4025"/>
    </location>
</feature>
<dbReference type="SUPFAM" id="SSF54001">
    <property type="entry name" value="Cysteine proteinases"/>
    <property type="match status" value="1"/>
</dbReference>
<organism evidence="11">
    <name type="scientific">Cladocopium goreaui</name>
    <dbReference type="NCBI Taxonomy" id="2562237"/>
    <lineage>
        <taxon>Eukaryota</taxon>
        <taxon>Sar</taxon>
        <taxon>Alveolata</taxon>
        <taxon>Dinophyceae</taxon>
        <taxon>Suessiales</taxon>
        <taxon>Symbiodiniaceae</taxon>
        <taxon>Cladocopium</taxon>
    </lineage>
</organism>
<evidence type="ECO:0000256" key="4">
    <source>
        <dbReference type="PROSITE-ProRule" id="PRU00239"/>
    </source>
</evidence>
<dbReference type="SUPFAM" id="SSF57756">
    <property type="entry name" value="Retrovirus zinc finger-like domains"/>
    <property type="match status" value="1"/>
</dbReference>
<feature type="domain" description="CCHC-type" evidence="8">
    <location>
        <begin position="1512"/>
        <end position="1528"/>
    </location>
</feature>
<dbReference type="SMART" id="SM00230">
    <property type="entry name" value="CysPc"/>
    <property type="match status" value="1"/>
</dbReference>
<dbReference type="Pfam" id="PF00648">
    <property type="entry name" value="Peptidase_C2"/>
    <property type="match status" value="1"/>
</dbReference>
<keyword evidence="14" id="KW-1185">Reference proteome</keyword>
<dbReference type="InterPro" id="IPR000169">
    <property type="entry name" value="Pept_cys_AS"/>
</dbReference>